<gene>
    <name evidence="11" type="ORF">NP233_g2473</name>
</gene>
<keyword evidence="4" id="KW-0238">DNA-binding</keyword>
<evidence type="ECO:0000256" key="3">
    <source>
        <dbReference type="ARBA" id="ARBA00023015"/>
    </source>
</evidence>
<proteinExistence type="inferred from homology"/>
<evidence type="ECO:0000256" key="8">
    <source>
        <dbReference type="RuleBase" id="RU004020"/>
    </source>
</evidence>
<dbReference type="InterPro" id="IPR036390">
    <property type="entry name" value="WH_DNA-bd_sf"/>
</dbReference>
<evidence type="ECO:0000313" key="11">
    <source>
        <dbReference type="EMBL" id="KAJ3573377.1"/>
    </source>
</evidence>
<feature type="region of interest" description="Disordered" evidence="9">
    <location>
        <begin position="500"/>
        <end position="577"/>
    </location>
</feature>
<comment type="subunit">
    <text evidence="7">Homotrimer. Homotrimerization increases the affinity of HSF1 to DNA. Interacts with transcriptional coregulator SSA1 on chromatin.</text>
</comment>
<dbReference type="Gene3D" id="1.10.10.10">
    <property type="entry name" value="Winged helix-like DNA-binding domain superfamily/Winged helix DNA-binding domain"/>
    <property type="match status" value="1"/>
</dbReference>
<evidence type="ECO:0000256" key="6">
    <source>
        <dbReference type="ARBA" id="ARBA00023242"/>
    </source>
</evidence>
<dbReference type="PANTHER" id="PTHR10015">
    <property type="entry name" value="HEAT SHOCK TRANSCRIPTION FACTOR"/>
    <property type="match status" value="1"/>
</dbReference>
<feature type="compositionally biased region" description="Polar residues" evidence="9">
    <location>
        <begin position="634"/>
        <end position="643"/>
    </location>
</feature>
<feature type="region of interest" description="Disordered" evidence="9">
    <location>
        <begin position="1"/>
        <end position="21"/>
    </location>
</feature>
<dbReference type="GO" id="GO:0003700">
    <property type="term" value="F:DNA-binding transcription factor activity"/>
    <property type="evidence" value="ECO:0007669"/>
    <property type="project" value="InterPro"/>
</dbReference>
<feature type="domain" description="HSF-type DNA-binding" evidence="10">
    <location>
        <begin position="71"/>
        <end position="95"/>
    </location>
</feature>
<dbReference type="PANTHER" id="PTHR10015:SF427">
    <property type="entry name" value="HEAT SHOCK FACTOR PROTEIN"/>
    <property type="match status" value="1"/>
</dbReference>
<evidence type="ECO:0000256" key="5">
    <source>
        <dbReference type="ARBA" id="ARBA00023163"/>
    </source>
</evidence>
<evidence type="ECO:0000313" key="12">
    <source>
        <dbReference type="Proteomes" id="UP001213000"/>
    </source>
</evidence>
<reference evidence="11" key="1">
    <citation type="submission" date="2022-07" db="EMBL/GenBank/DDBJ databases">
        <title>Genome Sequence of Leucocoprinus birnbaumii.</title>
        <authorList>
            <person name="Buettner E."/>
        </authorList>
    </citation>
    <scope>NUCLEOTIDE SEQUENCE</scope>
    <source>
        <strain evidence="11">VT141</strain>
    </source>
</reference>
<dbReference type="Proteomes" id="UP001213000">
    <property type="component" value="Unassembled WGS sequence"/>
</dbReference>
<organism evidence="11 12">
    <name type="scientific">Leucocoprinus birnbaumii</name>
    <dbReference type="NCBI Taxonomy" id="56174"/>
    <lineage>
        <taxon>Eukaryota</taxon>
        <taxon>Fungi</taxon>
        <taxon>Dikarya</taxon>
        <taxon>Basidiomycota</taxon>
        <taxon>Agaricomycotina</taxon>
        <taxon>Agaricomycetes</taxon>
        <taxon>Agaricomycetidae</taxon>
        <taxon>Agaricales</taxon>
        <taxon>Agaricineae</taxon>
        <taxon>Agaricaceae</taxon>
        <taxon>Leucocoprinus</taxon>
    </lineage>
</organism>
<evidence type="ECO:0000256" key="4">
    <source>
        <dbReference type="ARBA" id="ARBA00023125"/>
    </source>
</evidence>
<feature type="region of interest" description="Disordered" evidence="9">
    <location>
        <begin position="715"/>
        <end position="747"/>
    </location>
</feature>
<keyword evidence="5" id="KW-0804">Transcription</keyword>
<feature type="compositionally biased region" description="Low complexity" evidence="9">
    <location>
        <begin position="527"/>
        <end position="542"/>
    </location>
</feature>
<dbReference type="GO" id="GO:0005634">
    <property type="term" value="C:nucleus"/>
    <property type="evidence" value="ECO:0007669"/>
    <property type="project" value="UniProtKB-SubCell"/>
</dbReference>
<keyword evidence="3" id="KW-0805">Transcription regulation</keyword>
<evidence type="ECO:0000256" key="7">
    <source>
        <dbReference type="ARBA" id="ARBA00062171"/>
    </source>
</evidence>
<comment type="similarity">
    <text evidence="2 8">Belongs to the HSF family.</text>
</comment>
<keyword evidence="6" id="KW-0539">Nucleus</keyword>
<keyword evidence="12" id="KW-1185">Reference proteome</keyword>
<feature type="region of interest" description="Disordered" evidence="9">
    <location>
        <begin position="786"/>
        <end position="866"/>
    </location>
</feature>
<evidence type="ECO:0000256" key="9">
    <source>
        <dbReference type="SAM" id="MobiDB-lite"/>
    </source>
</evidence>
<dbReference type="PROSITE" id="PS00434">
    <property type="entry name" value="HSF_DOMAIN"/>
    <property type="match status" value="1"/>
</dbReference>
<dbReference type="EMBL" id="JANIEX010000105">
    <property type="protein sequence ID" value="KAJ3573377.1"/>
    <property type="molecule type" value="Genomic_DNA"/>
</dbReference>
<dbReference type="FunFam" id="1.10.10.10:FF:000027">
    <property type="entry name" value="Heat shock transcription factor 1"/>
    <property type="match status" value="1"/>
</dbReference>
<feature type="compositionally biased region" description="Gly residues" evidence="9">
    <location>
        <begin position="839"/>
        <end position="856"/>
    </location>
</feature>
<dbReference type="GO" id="GO:0043565">
    <property type="term" value="F:sequence-specific DNA binding"/>
    <property type="evidence" value="ECO:0007669"/>
    <property type="project" value="InterPro"/>
</dbReference>
<feature type="region of interest" description="Disordered" evidence="9">
    <location>
        <begin position="253"/>
        <end position="416"/>
    </location>
</feature>
<comment type="caution">
    <text evidence="11">The sequence shown here is derived from an EMBL/GenBank/DDBJ whole genome shotgun (WGS) entry which is preliminary data.</text>
</comment>
<dbReference type="SMART" id="SM00415">
    <property type="entry name" value="HSF"/>
    <property type="match status" value="1"/>
</dbReference>
<comment type="subcellular location">
    <subcellularLocation>
        <location evidence="1">Nucleus</location>
    </subcellularLocation>
</comment>
<accession>A0AAD5YZ19</accession>
<feature type="compositionally biased region" description="Acidic residues" evidence="9">
    <location>
        <begin position="346"/>
        <end position="357"/>
    </location>
</feature>
<dbReference type="PRINTS" id="PR00056">
    <property type="entry name" value="HSFDOMAIN"/>
</dbReference>
<dbReference type="SUPFAM" id="SSF46785">
    <property type="entry name" value="Winged helix' DNA-binding domain"/>
    <property type="match status" value="1"/>
</dbReference>
<feature type="region of interest" description="Disordered" evidence="9">
    <location>
        <begin position="630"/>
        <end position="697"/>
    </location>
</feature>
<name>A0AAD5YZ19_9AGAR</name>
<dbReference type="InterPro" id="IPR000232">
    <property type="entry name" value="HSF_DNA-bd"/>
</dbReference>
<feature type="compositionally biased region" description="Polar residues" evidence="9">
    <location>
        <begin position="555"/>
        <end position="565"/>
    </location>
</feature>
<evidence type="ECO:0000256" key="2">
    <source>
        <dbReference type="ARBA" id="ARBA00006403"/>
    </source>
</evidence>
<protein>
    <recommendedName>
        <fullName evidence="10">HSF-type DNA-binding domain-containing protein</fullName>
    </recommendedName>
</protein>
<evidence type="ECO:0000259" key="10">
    <source>
        <dbReference type="PROSITE" id="PS00434"/>
    </source>
</evidence>
<feature type="compositionally biased region" description="Polar residues" evidence="9">
    <location>
        <begin position="368"/>
        <end position="416"/>
    </location>
</feature>
<feature type="compositionally biased region" description="Low complexity" evidence="9">
    <location>
        <begin position="644"/>
        <end position="660"/>
    </location>
</feature>
<feature type="compositionally biased region" description="Basic and acidic residues" evidence="9">
    <location>
        <begin position="253"/>
        <end position="285"/>
    </location>
</feature>
<dbReference type="Pfam" id="PF00447">
    <property type="entry name" value="HSF_DNA-bind"/>
    <property type="match status" value="1"/>
</dbReference>
<feature type="compositionally biased region" description="Low complexity" evidence="9">
    <location>
        <begin position="715"/>
        <end position="739"/>
    </location>
</feature>
<dbReference type="AlphaFoldDB" id="A0AAD5YZ19"/>
<dbReference type="InterPro" id="IPR036388">
    <property type="entry name" value="WH-like_DNA-bd_sf"/>
</dbReference>
<evidence type="ECO:0000256" key="1">
    <source>
        <dbReference type="ARBA" id="ARBA00004123"/>
    </source>
</evidence>
<sequence length="866" mass="91088">MAAQGQMALSRAPRISTAPQVPKNARQGVPAFLQKLFEMLNDPNSSGLIHWSESGDSFFVLDHERFAQDILPRWFKHKNFASFVRQLNMYGFHKIPHLQQGVLRSDTGENEYWNFAHENFRREQPDLLCLIQRKKGTSNAQQQQGSALSPEEGIIDVRDPNIPSQQPATAVPAGLALPPSAPGAGQVLDINQILQGIAAIKKHQTTISEDLQQLKQSNELLWQDAMTARQRLQKNEDTVQRIVKFLAGVFGNRRTEAGHGHPGHEHGHAGHHPGHEGKEGSENRNEGAVIPVQRRTRRTPSSGAGRRPRLMIEGAKDTGKGTSGVGIVEVGENDPDDAVNIIVDGDHDDEDDIEDEDDHHKTEIPESNLGSGTNYNNAYAIETPNSVPSPSPSIAQSDTAGPTIREATSSPNVATNSNFYGSLNDAVMRDGTTQPSSLPTSTNANAATSTALDHAVAPPRIATSSPNPIFNIPPEQLNAILALFQHDPSTLSTIDPNLAFPASSDSAEPGQLTAFNPGAPSPPSFDFSSLGSPGHSGFPGFPALLSGSPAHPAGTASTPPGSENLLSFGPEDDSHGVSAAISPRLERHWNDVQDVDKDVSESENQINTLIESLGPLAQYIGPHNLAGLGPMPHVTSTSHSTQNTSLPQAAASSSSPTITTTKHHHTGSLDGGGGTGISNDTEETDISSFDPTHLSIPSGLEHTDFNFHSFFPHPSTSTSTMPSTAHPSSSSSTSTTTSTANTKPGVIDSTMDINFDMGDISGMGGISPYNDLNSGTAAAFLSEVPSPAPSTASTTTAMPGVPGSPVQSTVKANGRKRKSDAMAMSELEGALMGTNASSVGGGGGGGVKDGGGGGTGEATKAKRRKD</sequence>